<feature type="chain" id="PRO_5046719983" evidence="1">
    <location>
        <begin position="25"/>
        <end position="198"/>
    </location>
</feature>
<dbReference type="EMBL" id="CP074405">
    <property type="protein sequence ID" value="QVI63214.1"/>
    <property type="molecule type" value="Genomic_DNA"/>
</dbReference>
<keyword evidence="1" id="KW-0732">Signal</keyword>
<evidence type="ECO:0000256" key="1">
    <source>
        <dbReference type="SAM" id="SignalP"/>
    </source>
</evidence>
<reference evidence="2 3" key="1">
    <citation type="submission" date="2021-05" db="EMBL/GenBank/DDBJ databases">
        <title>Novel species in genus Cellulomonas.</title>
        <authorList>
            <person name="Zhang G."/>
        </authorList>
    </citation>
    <scope>NUCLEOTIDE SEQUENCE [LARGE SCALE GENOMIC DNA]</scope>
    <source>
        <strain evidence="3">zg-ZUI222</strain>
    </source>
</reference>
<dbReference type="RefSeq" id="WP_207341535.1">
    <property type="nucleotide sequence ID" value="NZ_CP074405.1"/>
</dbReference>
<evidence type="ECO:0000313" key="3">
    <source>
        <dbReference type="Proteomes" id="UP000677804"/>
    </source>
</evidence>
<dbReference type="PROSITE" id="PS51257">
    <property type="entry name" value="PROKAR_LIPOPROTEIN"/>
    <property type="match status" value="1"/>
</dbReference>
<keyword evidence="3" id="KW-1185">Reference proteome</keyword>
<sequence>MAVGRRTRGRVLVAAAVVTGGLLAGCSTHPGDAALVDGRAITTAELATAFEEMAPILQGVAPQNVLGILITEPFATELAAEQGAGVSDQQALDLLRTVAERAVGPEEAAGMEFGPGAVAIARYSLALAALQDAPDPAAAVAEYQARVLDADIEVNPRFGEFTIDLGVVPPEQPSWIVPAGGLEAAPADEPALEPVPTP</sequence>
<proteinExistence type="predicted"/>
<organism evidence="2 3">
    <name type="scientific">Cellulomonas wangleii</name>
    <dbReference type="NCBI Taxonomy" id="2816956"/>
    <lineage>
        <taxon>Bacteria</taxon>
        <taxon>Bacillati</taxon>
        <taxon>Actinomycetota</taxon>
        <taxon>Actinomycetes</taxon>
        <taxon>Micrococcales</taxon>
        <taxon>Cellulomonadaceae</taxon>
        <taxon>Cellulomonas</taxon>
    </lineage>
</organism>
<name>A0ABX8D720_9CELL</name>
<feature type="signal peptide" evidence="1">
    <location>
        <begin position="1"/>
        <end position="24"/>
    </location>
</feature>
<gene>
    <name evidence="2" type="ORF">KG103_04755</name>
</gene>
<protein>
    <submittedName>
        <fullName evidence="2">Uncharacterized protein</fullName>
    </submittedName>
</protein>
<dbReference type="Proteomes" id="UP000677804">
    <property type="component" value="Chromosome"/>
</dbReference>
<accession>A0ABX8D720</accession>
<evidence type="ECO:0000313" key="2">
    <source>
        <dbReference type="EMBL" id="QVI63214.1"/>
    </source>
</evidence>